<reference evidence="1 2" key="1">
    <citation type="submission" date="2021-06" db="EMBL/GenBank/DDBJ databases">
        <title>Caerostris extrusa draft genome.</title>
        <authorList>
            <person name="Kono N."/>
            <person name="Arakawa K."/>
        </authorList>
    </citation>
    <scope>NUCLEOTIDE SEQUENCE [LARGE SCALE GENOMIC DNA]</scope>
</reference>
<sequence length="85" mass="9441">MTTLSQINDSADGNGLDEVLDSRIIQSLIGSFLQIRSNYSCHKWSFINPNSSLLFLRRRMASAARSSADREGRGSGEDYKVVLLC</sequence>
<name>A0AAV4XF46_CAEEX</name>
<dbReference type="Proteomes" id="UP001054945">
    <property type="component" value="Unassembled WGS sequence"/>
</dbReference>
<keyword evidence="2" id="KW-1185">Reference proteome</keyword>
<dbReference type="AlphaFoldDB" id="A0AAV4XF46"/>
<gene>
    <name evidence="1" type="ORF">CEXT_399061</name>
</gene>
<comment type="caution">
    <text evidence="1">The sequence shown here is derived from an EMBL/GenBank/DDBJ whole genome shotgun (WGS) entry which is preliminary data.</text>
</comment>
<evidence type="ECO:0000313" key="1">
    <source>
        <dbReference type="EMBL" id="GIY92654.1"/>
    </source>
</evidence>
<accession>A0AAV4XF46</accession>
<proteinExistence type="predicted"/>
<dbReference type="EMBL" id="BPLR01017571">
    <property type="protein sequence ID" value="GIY92654.1"/>
    <property type="molecule type" value="Genomic_DNA"/>
</dbReference>
<protein>
    <submittedName>
        <fullName evidence="1">Uncharacterized protein</fullName>
    </submittedName>
</protein>
<evidence type="ECO:0000313" key="2">
    <source>
        <dbReference type="Proteomes" id="UP001054945"/>
    </source>
</evidence>
<organism evidence="1 2">
    <name type="scientific">Caerostris extrusa</name>
    <name type="common">Bark spider</name>
    <name type="synonym">Caerostris bankana</name>
    <dbReference type="NCBI Taxonomy" id="172846"/>
    <lineage>
        <taxon>Eukaryota</taxon>
        <taxon>Metazoa</taxon>
        <taxon>Ecdysozoa</taxon>
        <taxon>Arthropoda</taxon>
        <taxon>Chelicerata</taxon>
        <taxon>Arachnida</taxon>
        <taxon>Araneae</taxon>
        <taxon>Araneomorphae</taxon>
        <taxon>Entelegynae</taxon>
        <taxon>Araneoidea</taxon>
        <taxon>Araneidae</taxon>
        <taxon>Caerostris</taxon>
    </lineage>
</organism>